<dbReference type="EMBL" id="CADCTZ010000555">
    <property type="protein sequence ID" value="CAA9352468.1"/>
    <property type="molecule type" value="Genomic_DNA"/>
</dbReference>
<evidence type="ECO:0000313" key="2">
    <source>
        <dbReference type="EMBL" id="CAA9352468.1"/>
    </source>
</evidence>
<dbReference type="AlphaFoldDB" id="A0A6J4MDQ4"/>
<protein>
    <submittedName>
        <fullName evidence="2">Uncharacterized protein</fullName>
    </submittedName>
</protein>
<accession>A0A6J4MDQ4</accession>
<evidence type="ECO:0000256" key="1">
    <source>
        <dbReference type="SAM" id="MobiDB-lite"/>
    </source>
</evidence>
<proteinExistence type="predicted"/>
<organism evidence="2">
    <name type="scientific">uncultured Microcoleus sp</name>
    <dbReference type="NCBI Taxonomy" id="259945"/>
    <lineage>
        <taxon>Bacteria</taxon>
        <taxon>Bacillati</taxon>
        <taxon>Cyanobacteriota</taxon>
        <taxon>Cyanophyceae</taxon>
        <taxon>Oscillatoriophycideae</taxon>
        <taxon>Oscillatoriales</taxon>
        <taxon>Microcoleaceae</taxon>
        <taxon>Microcoleus</taxon>
        <taxon>environmental samples</taxon>
    </lineage>
</organism>
<feature type="region of interest" description="Disordered" evidence="1">
    <location>
        <begin position="1"/>
        <end position="38"/>
    </location>
</feature>
<gene>
    <name evidence="2" type="ORF">AVDCRST_MAG84-2941</name>
</gene>
<name>A0A6J4MDQ4_9CYAN</name>
<sequence>MTKSNLVWGPRIHPWSEKKAPNPHHKPPDLSVGSLSSI</sequence>
<reference evidence="2" key="1">
    <citation type="submission" date="2020-02" db="EMBL/GenBank/DDBJ databases">
        <authorList>
            <person name="Meier V. D."/>
        </authorList>
    </citation>
    <scope>NUCLEOTIDE SEQUENCE</scope>
    <source>
        <strain evidence="2">AVDCRST_MAG84</strain>
    </source>
</reference>